<gene>
    <name evidence="2" type="ORF">EZE20_09940</name>
</gene>
<dbReference type="AlphaFoldDB" id="A0A4R4KDP6"/>
<evidence type="ECO:0000313" key="3">
    <source>
        <dbReference type="Proteomes" id="UP000295706"/>
    </source>
</evidence>
<dbReference type="EMBL" id="SMJU01000005">
    <property type="protein sequence ID" value="TDB66067.1"/>
    <property type="molecule type" value="Genomic_DNA"/>
</dbReference>
<dbReference type="SUPFAM" id="SSF51905">
    <property type="entry name" value="FAD/NAD(P)-binding domain"/>
    <property type="match status" value="1"/>
</dbReference>
<evidence type="ECO:0000313" key="2">
    <source>
        <dbReference type="EMBL" id="TDB66067.1"/>
    </source>
</evidence>
<organism evidence="2 3">
    <name type="scientific">Arundinibacter roseus</name>
    <dbReference type="NCBI Taxonomy" id="2070510"/>
    <lineage>
        <taxon>Bacteria</taxon>
        <taxon>Pseudomonadati</taxon>
        <taxon>Bacteroidota</taxon>
        <taxon>Cytophagia</taxon>
        <taxon>Cytophagales</taxon>
        <taxon>Spirosomataceae</taxon>
        <taxon>Arundinibacter</taxon>
    </lineage>
</organism>
<dbReference type="GO" id="GO:0016491">
    <property type="term" value="F:oxidoreductase activity"/>
    <property type="evidence" value="ECO:0007669"/>
    <property type="project" value="InterPro"/>
</dbReference>
<dbReference type="RefSeq" id="WP_132117062.1">
    <property type="nucleotide sequence ID" value="NZ_SMJU01000005.1"/>
</dbReference>
<evidence type="ECO:0000259" key="1">
    <source>
        <dbReference type="Pfam" id="PF01593"/>
    </source>
</evidence>
<comment type="caution">
    <text evidence="2">The sequence shown here is derived from an EMBL/GenBank/DDBJ whole genome shotgun (WGS) entry which is preliminary data.</text>
</comment>
<dbReference type="Proteomes" id="UP000295706">
    <property type="component" value="Unassembled WGS sequence"/>
</dbReference>
<proteinExistence type="predicted"/>
<feature type="domain" description="Amine oxidase" evidence="1">
    <location>
        <begin position="86"/>
        <end position="315"/>
    </location>
</feature>
<dbReference type="PANTHER" id="PTHR16128:SF5">
    <property type="entry name" value="FAD_NAD(P)-BINDING OXIDOREDUCTASE FAMILY PROTEIN"/>
    <property type="match status" value="1"/>
</dbReference>
<dbReference type="PANTHER" id="PTHR16128">
    <property type="entry name" value="FAD/NAD(P)-BINDING OXIDOREDUCTASE FAMILY PROTEIN"/>
    <property type="match status" value="1"/>
</dbReference>
<accession>A0A4R4KDP6</accession>
<dbReference type="Gene3D" id="3.90.660.10">
    <property type="match status" value="1"/>
</dbReference>
<keyword evidence="3" id="KW-1185">Reference proteome</keyword>
<dbReference type="Gene3D" id="3.50.50.60">
    <property type="entry name" value="FAD/NAD(P)-binding domain"/>
    <property type="match status" value="1"/>
</dbReference>
<reference evidence="2 3" key="1">
    <citation type="submission" date="2019-02" db="EMBL/GenBank/DDBJ databases">
        <title>Arundinibacter roseus gen. nov., sp. nov., a new member of the family Cytophagaceae.</title>
        <authorList>
            <person name="Szuroczki S."/>
            <person name="Khayer B."/>
            <person name="Sproer C."/>
            <person name="Toumi M."/>
            <person name="Szabo A."/>
            <person name="Felfoldi T."/>
            <person name="Schumann P."/>
            <person name="Toth E."/>
        </authorList>
    </citation>
    <scope>NUCLEOTIDE SEQUENCE [LARGE SCALE GENOMIC DNA]</scope>
    <source>
        <strain evidence="2 3">DMA-k-7a</strain>
    </source>
</reference>
<protein>
    <submittedName>
        <fullName evidence="2">FAD-dependent oxidoreductase</fullName>
    </submittedName>
</protein>
<name>A0A4R4KDP6_9BACT</name>
<dbReference type="InterPro" id="IPR036188">
    <property type="entry name" value="FAD/NAD-bd_sf"/>
</dbReference>
<sequence>MPSCIIIGAGMAGLTAAHELQKHGWDATVLDKGRGVGGRMATRRLLTSRADHGAQYFSVRTPDFRAHVQQLLAVGVVKEWNLQEADFEHPRYIGSEGMSTVPKYMAEGLSIKTGERVVRLEEKEGGVQVRTDTGHLFSADAVILTIPAPQAYTLLRDSAIELAATELSAFSTISYQPCLAVMVVLKQPTLIPAPGVLNFKEGNIAWIADNYQKGIANDPPTVTIHASPTFSRENLEGDLMELGQHLLGQLTEWIPAESIADYQVHRWRYSLADKRFPQAFVVCNTPYPMLMGGDGFGMGNVEGAFQSGLQMARQLAGTK</sequence>
<dbReference type="InterPro" id="IPR002937">
    <property type="entry name" value="Amino_oxidase"/>
</dbReference>
<dbReference type="OrthoDB" id="56323at2"/>
<dbReference type="Pfam" id="PF13450">
    <property type="entry name" value="NAD_binding_8"/>
    <property type="match status" value="1"/>
</dbReference>
<dbReference type="Pfam" id="PF01593">
    <property type="entry name" value="Amino_oxidase"/>
    <property type="match status" value="1"/>
</dbReference>